<proteinExistence type="predicted"/>
<dbReference type="Gene3D" id="3.90.182.10">
    <property type="entry name" value="Toxin - Anthrax Protective Antigen,domain 1"/>
    <property type="match status" value="1"/>
</dbReference>
<sequence length="452" mass="51282">MIVNLASVLTELFSFQTDRFLSVLLGILACLFIFGATSLLPTHRRKLLLWLPILLIMVAVGLTIGLYGWRLPHGLSGRYYDNPSWQGDPVREMRYFAQPGQRVDRFLDFAPNDFNHRYPFSRSKEPFSIQWQGYVRLPDDGYHLDVRSNFGTWLYIDDTLIDGSHAVDLGTADAQAMLEEGWSYPEHWTRGTSFDFVWSAARRSVFSLGVDEVADYQLLMRCMPFVYPGSPPQQLTVSLNDTPLQTLTLQEGWQTYRIPVPQSVLKQMAPGMFRVNFSYAHVARPSEVLPPSQDQRRLAVAFDWVALRKASADRAATFAFQAPTFSRGMHRIRLNAQHTGNNPFLQLRWRPSEDSPFSVVPEDWLLPADVTFEHLGTRMLLERLLLGLSIVSKCGLILLVGGLLIVYVLLPSLKHVLTVDALLIGGICLVAFGIRLAFLWERAGMEPAFYNL</sequence>
<feature type="transmembrane region" description="Helical" evidence="1">
    <location>
        <begin position="384"/>
        <end position="410"/>
    </location>
</feature>
<accession>A0A9D5Q4X2</accession>
<dbReference type="Proteomes" id="UP000649604">
    <property type="component" value="Unassembled WGS sequence"/>
</dbReference>
<evidence type="ECO:0008006" key="4">
    <source>
        <dbReference type="Google" id="ProtNLM"/>
    </source>
</evidence>
<gene>
    <name evidence="2" type="ORF">GF339_02160</name>
</gene>
<feature type="transmembrane region" description="Helical" evidence="1">
    <location>
        <begin position="20"/>
        <end position="41"/>
    </location>
</feature>
<organism evidence="2 3">
    <name type="scientific">candidate division KSB3 bacterium</name>
    <dbReference type="NCBI Taxonomy" id="2044937"/>
    <lineage>
        <taxon>Bacteria</taxon>
        <taxon>candidate division KSB3</taxon>
    </lineage>
</organism>
<comment type="caution">
    <text evidence="2">The sequence shown here is derived from an EMBL/GenBank/DDBJ whole genome shotgun (WGS) entry which is preliminary data.</text>
</comment>
<evidence type="ECO:0000313" key="3">
    <source>
        <dbReference type="Proteomes" id="UP000649604"/>
    </source>
</evidence>
<dbReference type="AlphaFoldDB" id="A0A9D5Q4X2"/>
<evidence type="ECO:0000313" key="2">
    <source>
        <dbReference type="EMBL" id="MBD3323356.1"/>
    </source>
</evidence>
<evidence type="ECO:0000256" key="1">
    <source>
        <dbReference type="SAM" id="Phobius"/>
    </source>
</evidence>
<dbReference type="EMBL" id="WJJP01000060">
    <property type="protein sequence ID" value="MBD3323356.1"/>
    <property type="molecule type" value="Genomic_DNA"/>
</dbReference>
<keyword evidence="1" id="KW-1133">Transmembrane helix</keyword>
<feature type="transmembrane region" description="Helical" evidence="1">
    <location>
        <begin position="416"/>
        <end position="438"/>
    </location>
</feature>
<dbReference type="SUPFAM" id="SSF56988">
    <property type="entry name" value="Anthrax protective antigen"/>
    <property type="match status" value="1"/>
</dbReference>
<feature type="transmembrane region" description="Helical" evidence="1">
    <location>
        <begin position="47"/>
        <end position="69"/>
    </location>
</feature>
<protein>
    <recommendedName>
        <fullName evidence="4">PA14 domain-containing protein</fullName>
    </recommendedName>
</protein>
<name>A0A9D5Q4X2_9BACT</name>
<keyword evidence="1" id="KW-0472">Membrane</keyword>
<keyword evidence="1" id="KW-0812">Transmembrane</keyword>
<reference evidence="2" key="1">
    <citation type="submission" date="2019-11" db="EMBL/GenBank/DDBJ databases">
        <title>Microbial mats filling the niche in hypersaline microbial mats.</title>
        <authorList>
            <person name="Wong H.L."/>
            <person name="Macleod F.I."/>
            <person name="White R.A. III"/>
            <person name="Burns B.P."/>
        </authorList>
    </citation>
    <scope>NUCLEOTIDE SEQUENCE</scope>
    <source>
        <strain evidence="2">Rbin_158</strain>
    </source>
</reference>
<feature type="non-terminal residue" evidence="2">
    <location>
        <position position="452"/>
    </location>
</feature>